<dbReference type="GO" id="GO:0005737">
    <property type="term" value="C:cytoplasm"/>
    <property type="evidence" value="ECO:0007669"/>
    <property type="project" value="TreeGrafter"/>
</dbReference>
<proteinExistence type="predicted"/>
<dbReference type="Pfam" id="PF01266">
    <property type="entry name" value="DAO"/>
    <property type="match status" value="1"/>
</dbReference>
<dbReference type="Gene3D" id="3.50.50.60">
    <property type="entry name" value="FAD/NAD(P)-binding domain"/>
    <property type="match status" value="1"/>
</dbReference>
<feature type="domain" description="FAD dependent oxidoreductase" evidence="1">
    <location>
        <begin position="1"/>
        <end position="358"/>
    </location>
</feature>
<dbReference type="AlphaFoldDB" id="A0A0F9EK84"/>
<dbReference type="PANTHER" id="PTHR13847">
    <property type="entry name" value="SARCOSINE DEHYDROGENASE-RELATED"/>
    <property type="match status" value="1"/>
</dbReference>
<dbReference type="Gene3D" id="3.30.9.10">
    <property type="entry name" value="D-Amino Acid Oxidase, subunit A, domain 2"/>
    <property type="match status" value="1"/>
</dbReference>
<comment type="caution">
    <text evidence="2">The sequence shown here is derived from an EMBL/GenBank/DDBJ whole genome shotgun (WGS) entry which is preliminary data.</text>
</comment>
<gene>
    <name evidence="2" type="ORF">LCGC14_2064930</name>
</gene>
<reference evidence="2" key="1">
    <citation type="journal article" date="2015" name="Nature">
        <title>Complex archaea that bridge the gap between prokaryotes and eukaryotes.</title>
        <authorList>
            <person name="Spang A."/>
            <person name="Saw J.H."/>
            <person name="Jorgensen S.L."/>
            <person name="Zaremba-Niedzwiedzka K."/>
            <person name="Martijn J."/>
            <person name="Lind A.E."/>
            <person name="van Eijk R."/>
            <person name="Schleper C."/>
            <person name="Guy L."/>
            <person name="Ettema T.J."/>
        </authorList>
    </citation>
    <scope>NUCLEOTIDE SEQUENCE</scope>
</reference>
<evidence type="ECO:0000259" key="1">
    <source>
        <dbReference type="Pfam" id="PF01266"/>
    </source>
</evidence>
<dbReference type="InterPro" id="IPR006076">
    <property type="entry name" value="FAD-dep_OxRdtase"/>
</dbReference>
<dbReference type="EMBL" id="LAZR01024652">
    <property type="protein sequence ID" value="KKL74434.1"/>
    <property type="molecule type" value="Genomic_DNA"/>
</dbReference>
<evidence type="ECO:0000313" key="2">
    <source>
        <dbReference type="EMBL" id="KKL74434.1"/>
    </source>
</evidence>
<name>A0A0F9EK84_9ZZZZ</name>
<sequence length="404" mass="45505">MTGCATAYYLAKGGMDVALIEKRSVCSGASGRNGGQVIQVEGRDELTRDIISKKNSIAFHGKKMLDTLNDELGWDIEYRKTGGLDLAYSDHDENIIKEIIQWQHEVGDKDVEYIEASEVMDICPIFGDDLRGAKYRKDDGNANPFKITYGFALAGIKLGVSLFTYTSVKAIKYENNKAVGVIMDRGDLYAKHCIVNATNAWTKYIFPDYPIVPCKILAFATEQLPIIPLPPAETIIYDREGDAGYREDNNEAYLFYGGSQVDGNIIIGGPPVQLPETMDDHFNEDVYYDDFLRFRTIFARYWTKVENVSLLRGWGGALGFTPDALPLVGPTRYENLYINAGFTNGMCWCPICGKLLSEYILDGGKTSVPIDFMDPERFSDEVFEWPEKYNYTVLHNYITEKHKS</sequence>
<dbReference type="SUPFAM" id="SSF51905">
    <property type="entry name" value="FAD/NAD(P)-binding domain"/>
    <property type="match status" value="1"/>
</dbReference>
<organism evidence="2">
    <name type="scientific">marine sediment metagenome</name>
    <dbReference type="NCBI Taxonomy" id="412755"/>
    <lineage>
        <taxon>unclassified sequences</taxon>
        <taxon>metagenomes</taxon>
        <taxon>ecological metagenomes</taxon>
    </lineage>
</organism>
<accession>A0A0F9EK84</accession>
<protein>
    <recommendedName>
        <fullName evidence="1">FAD dependent oxidoreductase domain-containing protein</fullName>
    </recommendedName>
</protein>
<dbReference type="InterPro" id="IPR036188">
    <property type="entry name" value="FAD/NAD-bd_sf"/>
</dbReference>